<gene>
    <name evidence="2" type="ORF">CC80DRAFT_496186</name>
</gene>
<feature type="domain" description="F-box" evidence="1">
    <location>
        <begin position="3"/>
        <end position="49"/>
    </location>
</feature>
<dbReference type="InterPro" id="IPR001810">
    <property type="entry name" value="F-box_dom"/>
</dbReference>
<dbReference type="Proteomes" id="UP000800035">
    <property type="component" value="Unassembled WGS sequence"/>
</dbReference>
<accession>A0A6A5TE94</accession>
<dbReference type="AlphaFoldDB" id="A0A6A5TE94"/>
<name>A0A6A5TE94_9PLEO</name>
<protein>
    <recommendedName>
        <fullName evidence="1">F-box domain-containing protein</fullName>
    </recommendedName>
</protein>
<organism evidence="2 3">
    <name type="scientific">Byssothecium circinans</name>
    <dbReference type="NCBI Taxonomy" id="147558"/>
    <lineage>
        <taxon>Eukaryota</taxon>
        <taxon>Fungi</taxon>
        <taxon>Dikarya</taxon>
        <taxon>Ascomycota</taxon>
        <taxon>Pezizomycotina</taxon>
        <taxon>Dothideomycetes</taxon>
        <taxon>Pleosporomycetidae</taxon>
        <taxon>Pleosporales</taxon>
        <taxon>Massarineae</taxon>
        <taxon>Massarinaceae</taxon>
        <taxon>Byssothecium</taxon>
    </lineage>
</organism>
<sequence>MACSNLDELPVELLRKIAVGLPSSAALSLMLTCRYTYMICNNWTVWREVVAAQCTLGDSALAILSSLTKPDWKRYVVADALASQDTPANQYDVERWLPHMMVLHHSAALSKDNTMLRPLCDVICDITIGFDLDSEQPWQDLETCVANVPLPWDLRTWKFAQAASFCLTSQLLARTTLRQLEKPPPRLCSVQWLRLTDHQGHNIRTEDDSVQHMAMLHALANRAVGFFHEELQWALSNNATHGASTAGLMALPTISTLPIPAHSPPVPLVPEALESFSTCHLPMMTDPSFFLDDEWTGYAFSNAENLPFDGIGGHNLDVASDRLDELPNPHFPFRVERYIRFQFVNEWAGGSQYLLESNCYHSQGRMDMLRVIVNKVNGHLKIAHRHPLRSDWAVLDAVMTPFGIVESVGRRAMWGWYWKCSWSSAN</sequence>
<dbReference type="SUPFAM" id="SSF81383">
    <property type="entry name" value="F-box domain"/>
    <property type="match status" value="1"/>
</dbReference>
<keyword evidence="3" id="KW-1185">Reference proteome</keyword>
<dbReference type="InterPro" id="IPR036047">
    <property type="entry name" value="F-box-like_dom_sf"/>
</dbReference>
<dbReference type="EMBL" id="ML977019">
    <property type="protein sequence ID" value="KAF1951125.1"/>
    <property type="molecule type" value="Genomic_DNA"/>
</dbReference>
<dbReference type="OrthoDB" id="3789892at2759"/>
<evidence type="ECO:0000259" key="1">
    <source>
        <dbReference type="PROSITE" id="PS50181"/>
    </source>
</evidence>
<dbReference type="PROSITE" id="PS50181">
    <property type="entry name" value="FBOX"/>
    <property type="match status" value="1"/>
</dbReference>
<proteinExistence type="predicted"/>
<evidence type="ECO:0000313" key="2">
    <source>
        <dbReference type="EMBL" id="KAF1951125.1"/>
    </source>
</evidence>
<evidence type="ECO:0000313" key="3">
    <source>
        <dbReference type="Proteomes" id="UP000800035"/>
    </source>
</evidence>
<reference evidence="2" key="1">
    <citation type="journal article" date="2020" name="Stud. Mycol.">
        <title>101 Dothideomycetes genomes: a test case for predicting lifestyles and emergence of pathogens.</title>
        <authorList>
            <person name="Haridas S."/>
            <person name="Albert R."/>
            <person name="Binder M."/>
            <person name="Bloem J."/>
            <person name="Labutti K."/>
            <person name="Salamov A."/>
            <person name="Andreopoulos B."/>
            <person name="Baker S."/>
            <person name="Barry K."/>
            <person name="Bills G."/>
            <person name="Bluhm B."/>
            <person name="Cannon C."/>
            <person name="Castanera R."/>
            <person name="Culley D."/>
            <person name="Daum C."/>
            <person name="Ezra D."/>
            <person name="Gonzalez J."/>
            <person name="Henrissat B."/>
            <person name="Kuo A."/>
            <person name="Liang C."/>
            <person name="Lipzen A."/>
            <person name="Lutzoni F."/>
            <person name="Magnuson J."/>
            <person name="Mondo S."/>
            <person name="Nolan M."/>
            <person name="Ohm R."/>
            <person name="Pangilinan J."/>
            <person name="Park H.-J."/>
            <person name="Ramirez L."/>
            <person name="Alfaro M."/>
            <person name="Sun H."/>
            <person name="Tritt A."/>
            <person name="Yoshinaga Y."/>
            <person name="Zwiers L.-H."/>
            <person name="Turgeon B."/>
            <person name="Goodwin S."/>
            <person name="Spatafora J."/>
            <person name="Crous P."/>
            <person name="Grigoriev I."/>
        </authorList>
    </citation>
    <scope>NUCLEOTIDE SEQUENCE</scope>
    <source>
        <strain evidence="2">CBS 675.92</strain>
    </source>
</reference>